<accession>A0ABP0EAM1</accession>
<keyword evidence="6" id="KW-1185">Reference proteome</keyword>
<dbReference type="InterPro" id="IPR018004">
    <property type="entry name" value="KilA/APSES_HTH"/>
</dbReference>
<evidence type="ECO:0000256" key="3">
    <source>
        <dbReference type="SAM" id="MobiDB-lite"/>
    </source>
</evidence>
<feature type="domain" description="HTH APSES-type" evidence="4">
    <location>
        <begin position="5"/>
        <end position="112"/>
    </location>
</feature>
<dbReference type="Pfam" id="PF04383">
    <property type="entry name" value="KilA-N"/>
    <property type="match status" value="1"/>
</dbReference>
<dbReference type="Gene3D" id="1.25.40.20">
    <property type="entry name" value="Ankyrin repeat-containing domain"/>
    <property type="match status" value="1"/>
</dbReference>
<dbReference type="InterPro" id="IPR003163">
    <property type="entry name" value="Tscrpt_reg_HTH_APSES-type"/>
</dbReference>
<reference evidence="5 6" key="1">
    <citation type="submission" date="2024-01" db="EMBL/GenBank/DDBJ databases">
        <authorList>
            <consortium name="Genoscope - CEA"/>
            <person name="William W."/>
        </authorList>
    </citation>
    <scope>NUCLEOTIDE SEQUENCE [LARGE SCALE GENOMIC DNA]</scope>
    <source>
        <strain evidence="5 6">29B2s-10</strain>
    </source>
</reference>
<evidence type="ECO:0000256" key="1">
    <source>
        <dbReference type="ARBA" id="ARBA00022737"/>
    </source>
</evidence>
<protein>
    <submittedName>
        <fullName evidence="5">Transcription factor Mbp1p</fullName>
    </submittedName>
</protein>
<dbReference type="PROSITE" id="PS51299">
    <property type="entry name" value="HTH_APSES"/>
    <property type="match status" value="1"/>
</dbReference>
<gene>
    <name evidence="5" type="primary">MBP1</name>
    <name evidence="5" type="ORF">CAAN4_A09142</name>
</gene>
<dbReference type="PANTHER" id="PTHR43828">
    <property type="entry name" value="ASPARAGINASE"/>
    <property type="match status" value="1"/>
</dbReference>
<dbReference type="SMART" id="SM00248">
    <property type="entry name" value="ANK"/>
    <property type="match status" value="3"/>
</dbReference>
<dbReference type="PANTHER" id="PTHR43828:SF15">
    <property type="entry name" value="TRANSCRIPTION FACTOR MBP1"/>
    <property type="match status" value="1"/>
</dbReference>
<dbReference type="InterPro" id="IPR036887">
    <property type="entry name" value="HTH_APSES_sf"/>
</dbReference>
<name>A0ABP0EAM1_9ASCO</name>
<organism evidence="5 6">
    <name type="scientific">[Candida] anglica</name>
    <dbReference type="NCBI Taxonomy" id="148631"/>
    <lineage>
        <taxon>Eukaryota</taxon>
        <taxon>Fungi</taxon>
        <taxon>Dikarya</taxon>
        <taxon>Ascomycota</taxon>
        <taxon>Saccharomycotina</taxon>
        <taxon>Pichiomycetes</taxon>
        <taxon>Debaryomycetaceae</taxon>
        <taxon>Kurtzmaniella</taxon>
    </lineage>
</organism>
<feature type="region of interest" description="Disordered" evidence="3">
    <location>
        <begin position="142"/>
        <end position="231"/>
    </location>
</feature>
<evidence type="ECO:0000256" key="2">
    <source>
        <dbReference type="ARBA" id="ARBA00023043"/>
    </source>
</evidence>
<dbReference type="EMBL" id="OZ004253">
    <property type="protein sequence ID" value="CAK7893782.1"/>
    <property type="molecule type" value="Genomic_DNA"/>
</dbReference>
<evidence type="ECO:0000313" key="6">
    <source>
        <dbReference type="Proteomes" id="UP001497600"/>
    </source>
</evidence>
<feature type="compositionally biased region" description="Low complexity" evidence="3">
    <location>
        <begin position="213"/>
        <end position="222"/>
    </location>
</feature>
<dbReference type="SUPFAM" id="SSF54616">
    <property type="entry name" value="DNA-binding domain of Mlu1-box binding protein MBP1"/>
    <property type="match status" value="1"/>
</dbReference>
<dbReference type="Gene3D" id="3.10.260.10">
    <property type="entry name" value="Transcription regulator HTH, APSES-type DNA-binding domain"/>
    <property type="match status" value="1"/>
</dbReference>
<dbReference type="Pfam" id="PF13606">
    <property type="entry name" value="Ank_3"/>
    <property type="match status" value="1"/>
</dbReference>
<keyword evidence="1" id="KW-0677">Repeat</keyword>
<dbReference type="InterPro" id="IPR002110">
    <property type="entry name" value="Ankyrin_rpt"/>
</dbReference>
<feature type="compositionally biased region" description="Low complexity" evidence="3">
    <location>
        <begin position="142"/>
        <end position="151"/>
    </location>
</feature>
<dbReference type="SMART" id="SM01252">
    <property type="entry name" value="KilA-N"/>
    <property type="match status" value="1"/>
</dbReference>
<dbReference type="InterPro" id="IPR036770">
    <property type="entry name" value="Ankyrin_rpt-contain_sf"/>
</dbReference>
<sequence length="946" mass="105905">MDKQIYSATYSNVPVFEYVTSEGSVMRRKSDSWINATHILKIARFPKAKRTRILEKDVQTGTHVKVQGGYGKYQGTYVPLEFGAEIAKNFGIYDILKPIFEFQYVEGRSQTPPPAPKHSHASASNVARKQVAAAAAAAAATSSGSGGAVAARKTKSMPAVSSGDPPRKRGRPKRVDTTLQSVASGVSHKPAVLSRTDTAPIKAEKGPSIGTFNNSRSNSSLGGRNGPISRQDTDQDALQLMVNSLNVQNDDLEVADKSSDDENHKNDIHRQVIVQHDTSLDDDENDELMTGNELFGSPRNSFEKIVQSHNSHINGGVPTSFTSPNDPYGLSQYHHSISHSNSLVEQPTISSAVVSATRTSSAIDKDAQQTNVYTEYFTTLLNFFLEDTNNSKIRTLAAASSSTPSTSLHSTAGPLPSSMTHLEDNTIPEHILNPPQPLAKIRIDQPVDNDGNSILHWACAMANTNMIEFLLEIFQDSLSATIKNNAGETPLMFLTRFSNSFQVKNFPTLLDLLFDSILSLDNNGRTVLHHIAQASSSNEIPKIDSNQTTNYKKNKEKFTRYYMETLFAKIIEFQEYQQNNSRSGRTELIAKVINHQDINGNTAFHIVAYNLNKKLIKVFISYHKYIDFTLKNLVSYTVEEYLASHNFVLRLGTNEIRDYKEIEQGNSEAISGPGNGKTPSFENQLHVSKAAVNSISSTTGLLNEKLVELAYSIDKELSERDNKLLIYYKLLNDLKMEKLSTQKYILKYFKLDQLLDDPEEEAAAVAGSNDEYHDKRDKIIQDEINRLVNDLSYEYLKRREELEVKMRKYKNIIGVIHKAKILKLKEVEGEFVKEQVEILDSPQERVKRSIELQQEIIKRRKLETKMVVQQSTVPVPVMEQEEQKENQIQQGEKGTSIVSRYSKDDKLSKYCKLISLCCGMNFNEVEKSIDLIEQSLAKSMSGNSMA</sequence>
<evidence type="ECO:0000313" key="5">
    <source>
        <dbReference type="EMBL" id="CAK7893782.1"/>
    </source>
</evidence>
<evidence type="ECO:0000259" key="4">
    <source>
        <dbReference type="PROSITE" id="PS51299"/>
    </source>
</evidence>
<dbReference type="InterPro" id="IPR051642">
    <property type="entry name" value="SWI6-like"/>
</dbReference>
<dbReference type="SUPFAM" id="SSF48403">
    <property type="entry name" value="Ankyrin repeat"/>
    <property type="match status" value="1"/>
</dbReference>
<proteinExistence type="predicted"/>
<dbReference type="Proteomes" id="UP001497600">
    <property type="component" value="Chromosome A"/>
</dbReference>
<keyword evidence="2" id="KW-0040">ANK repeat</keyword>